<dbReference type="AlphaFoldDB" id="A0A8B3S261"/>
<dbReference type="EMBL" id="RPGO01000025">
    <property type="protein sequence ID" value="RZB29565.1"/>
    <property type="molecule type" value="Genomic_DNA"/>
</dbReference>
<evidence type="ECO:0000256" key="1">
    <source>
        <dbReference type="SAM" id="MobiDB-lite"/>
    </source>
</evidence>
<accession>A0A8B3S261</accession>
<evidence type="ECO:0000313" key="3">
    <source>
        <dbReference type="Proteomes" id="UP000291831"/>
    </source>
</evidence>
<name>A0A8B3S261_9EURY</name>
<organism evidence="2 3">
    <name type="scientific">Candidatus Argoarchaeum ethanivorans</name>
    <dbReference type="NCBI Taxonomy" id="2608793"/>
    <lineage>
        <taxon>Archaea</taxon>
        <taxon>Methanobacteriati</taxon>
        <taxon>Methanobacteriota</taxon>
        <taxon>Stenosarchaea group</taxon>
        <taxon>Methanomicrobia</taxon>
        <taxon>Methanosarcinales</taxon>
        <taxon>Methanosarcinales incertae sedis</taxon>
        <taxon>GOM Arc I cluster</taxon>
        <taxon>Candidatus Argoarchaeum</taxon>
    </lineage>
</organism>
<reference evidence="3" key="1">
    <citation type="submission" date="2019-01" db="EMBL/GenBank/DDBJ databases">
        <title>Anaerobic oxidation of ethane by archaea from a marine hydrocarbon seep.</title>
        <authorList>
            <person name="Musat F."/>
        </authorList>
    </citation>
    <scope>NUCLEOTIDE SEQUENCE [LARGE SCALE GENOMIC DNA]</scope>
</reference>
<sequence>MCDDDRSNQTNRGYAIGKDGKVVGRGSDVGILDQGGKMDDG</sequence>
<dbReference type="Proteomes" id="UP000291831">
    <property type="component" value="Unassembled WGS sequence"/>
</dbReference>
<feature type="region of interest" description="Disordered" evidence="1">
    <location>
        <begin position="1"/>
        <end position="41"/>
    </location>
</feature>
<comment type="caution">
    <text evidence="2">The sequence shown here is derived from an EMBL/GenBank/DDBJ whole genome shotgun (WGS) entry which is preliminary data.</text>
</comment>
<gene>
    <name evidence="2" type="ORF">AEth_01076</name>
</gene>
<proteinExistence type="predicted"/>
<evidence type="ECO:0000313" key="2">
    <source>
        <dbReference type="EMBL" id="RZB29565.1"/>
    </source>
</evidence>
<protein>
    <submittedName>
        <fullName evidence="2">Uncharacterized protein</fullName>
    </submittedName>
</protein>